<evidence type="ECO:0000313" key="2">
    <source>
        <dbReference type="EMBL" id="MBM6912024.1"/>
    </source>
</evidence>
<protein>
    <submittedName>
        <fullName evidence="2">CoA-binding protein</fullName>
    </submittedName>
</protein>
<dbReference type="RefSeq" id="WP_205087319.1">
    <property type="nucleotide sequence ID" value="NZ_JACJLA010000002.1"/>
</dbReference>
<organism evidence="2 3">
    <name type="scientific">Veillonella magna</name>
    <dbReference type="NCBI Taxonomy" id="464322"/>
    <lineage>
        <taxon>Bacteria</taxon>
        <taxon>Bacillati</taxon>
        <taxon>Bacillota</taxon>
        <taxon>Negativicutes</taxon>
        <taxon>Veillonellales</taxon>
        <taxon>Veillonellaceae</taxon>
        <taxon>Veillonella</taxon>
    </lineage>
</organism>
<dbReference type="Gene3D" id="3.40.50.720">
    <property type="entry name" value="NAD(P)-binding Rossmann-like Domain"/>
    <property type="match status" value="1"/>
</dbReference>
<dbReference type="SMART" id="SM00881">
    <property type="entry name" value="CoA_binding"/>
    <property type="match status" value="1"/>
</dbReference>
<dbReference type="InterPro" id="IPR036291">
    <property type="entry name" value="NAD(P)-bd_dom_sf"/>
</dbReference>
<dbReference type="Pfam" id="PF13380">
    <property type="entry name" value="CoA_binding_2"/>
    <property type="match status" value="1"/>
</dbReference>
<dbReference type="PANTHER" id="PTHR33303">
    <property type="entry name" value="CYTOPLASMIC PROTEIN-RELATED"/>
    <property type="match status" value="1"/>
</dbReference>
<name>A0ABS2GD00_9FIRM</name>
<dbReference type="Proteomes" id="UP000707138">
    <property type="component" value="Unassembled WGS sequence"/>
</dbReference>
<comment type="caution">
    <text evidence="2">The sequence shown here is derived from an EMBL/GenBank/DDBJ whole genome shotgun (WGS) entry which is preliminary data.</text>
</comment>
<dbReference type="InterPro" id="IPR003781">
    <property type="entry name" value="CoA-bd"/>
</dbReference>
<keyword evidence="3" id="KW-1185">Reference proteome</keyword>
<evidence type="ECO:0000259" key="1">
    <source>
        <dbReference type="SMART" id="SM00881"/>
    </source>
</evidence>
<dbReference type="SUPFAM" id="SSF51735">
    <property type="entry name" value="NAD(P)-binding Rossmann-fold domains"/>
    <property type="match status" value="1"/>
</dbReference>
<feature type="domain" description="CoA-binding" evidence="1">
    <location>
        <begin position="6"/>
        <end position="98"/>
    </location>
</feature>
<evidence type="ECO:0000313" key="3">
    <source>
        <dbReference type="Proteomes" id="UP000707138"/>
    </source>
</evidence>
<accession>A0ABS2GD00</accession>
<reference evidence="2 3" key="1">
    <citation type="journal article" date="2021" name="Sci. Rep.">
        <title>The distribution of antibiotic resistance genes in chicken gut microbiota commensals.</title>
        <authorList>
            <person name="Juricova H."/>
            <person name="Matiasovicova J."/>
            <person name="Kubasova T."/>
            <person name="Cejkova D."/>
            <person name="Rychlik I."/>
        </authorList>
    </citation>
    <scope>NUCLEOTIDE SEQUENCE [LARGE SCALE GENOMIC DNA]</scope>
    <source>
        <strain evidence="2 3">An537</strain>
    </source>
</reference>
<dbReference type="EMBL" id="JACJLA010000002">
    <property type="protein sequence ID" value="MBM6912024.1"/>
    <property type="molecule type" value="Genomic_DNA"/>
</dbReference>
<proteinExistence type="predicted"/>
<sequence>MMPQEALKKKVWAVIGATARTEKFGYKIYKHLRDHGYTVYPVNPNVTAIDGDVCYPSLRALPEVPQVVDFVVPERVGLEAVDECQQLGVEIAWLQPGADTSAVITKANDAGLAVITDCVLVQLK</sequence>
<gene>
    <name evidence="2" type="ORF">H6A01_01600</name>
</gene>
<dbReference type="PANTHER" id="PTHR33303:SF2">
    <property type="entry name" value="COA-BINDING DOMAIN-CONTAINING PROTEIN"/>
    <property type="match status" value="1"/>
</dbReference>